<dbReference type="PANTHER" id="PTHR43277:SF4">
    <property type="entry name" value="ARGININE DECARBOXYLASE"/>
    <property type="match status" value="1"/>
</dbReference>
<name>A0A645IRI5_9ZZZZ</name>
<gene>
    <name evidence="4" type="primary">speA_62</name>
    <name evidence="4" type="ORF">SDC9_201647</name>
</gene>
<comment type="caution">
    <text evidence="4">The sequence shown here is derived from an EMBL/GenBank/DDBJ whole genome shotgun (WGS) entry which is preliminary data.</text>
</comment>
<organism evidence="4">
    <name type="scientific">bioreactor metagenome</name>
    <dbReference type="NCBI Taxonomy" id="1076179"/>
    <lineage>
        <taxon>unclassified sequences</taxon>
        <taxon>metagenomes</taxon>
        <taxon>ecological metagenomes</taxon>
    </lineage>
</organism>
<dbReference type="InterPro" id="IPR052357">
    <property type="entry name" value="Orn_Lys_Arg_decarboxylase-I"/>
</dbReference>
<dbReference type="SUPFAM" id="SSF55904">
    <property type="entry name" value="Ornithine decarboxylase C-terminal domain"/>
    <property type="match status" value="1"/>
</dbReference>
<protein>
    <submittedName>
        <fullName evidence="4">Arginine decarboxylase</fullName>
        <ecNumber evidence="4">4.1.1.19</ecNumber>
    </submittedName>
</protein>
<sequence>MLEIERLISALAEIKRLYSKSPVGMLKQEYMEPFVKMPPQKAFYGPKETVDILNAQHRISAEFVMSYPPGIPILAPGELITPEILQYIHYAKEKGCLLTGPQSLDLQTLEVIMEGV</sequence>
<dbReference type="GO" id="GO:0008792">
    <property type="term" value="F:arginine decarboxylase activity"/>
    <property type="evidence" value="ECO:0007669"/>
    <property type="project" value="UniProtKB-EC"/>
</dbReference>
<dbReference type="PANTHER" id="PTHR43277">
    <property type="entry name" value="ARGININE DECARBOXYLASE"/>
    <property type="match status" value="1"/>
</dbReference>
<keyword evidence="2" id="KW-0663">Pyridoxal phosphate</keyword>
<dbReference type="Gene3D" id="3.90.100.10">
    <property type="entry name" value="Orn/Lys/Arg decarboxylase, C-terminal domain"/>
    <property type="match status" value="1"/>
</dbReference>
<dbReference type="InterPro" id="IPR008286">
    <property type="entry name" value="Prn/Lys/Arg_de-COase_C"/>
</dbReference>
<comment type="cofactor">
    <cofactor evidence="1">
        <name>pyridoxal 5'-phosphate</name>
        <dbReference type="ChEBI" id="CHEBI:597326"/>
    </cofactor>
</comment>
<accession>A0A645IRI5</accession>
<evidence type="ECO:0000313" key="4">
    <source>
        <dbReference type="EMBL" id="MPN53978.1"/>
    </source>
</evidence>
<reference evidence="4" key="1">
    <citation type="submission" date="2019-08" db="EMBL/GenBank/DDBJ databases">
        <authorList>
            <person name="Kucharzyk K."/>
            <person name="Murdoch R.W."/>
            <person name="Higgins S."/>
            <person name="Loffler F."/>
        </authorList>
    </citation>
    <scope>NUCLEOTIDE SEQUENCE</scope>
</reference>
<keyword evidence="4" id="KW-0456">Lyase</keyword>
<dbReference type="AlphaFoldDB" id="A0A645IRI5"/>
<dbReference type="EMBL" id="VSSQ01121724">
    <property type="protein sequence ID" value="MPN53978.1"/>
    <property type="molecule type" value="Genomic_DNA"/>
</dbReference>
<dbReference type="InterPro" id="IPR036633">
    <property type="entry name" value="Prn/Lys/Arg_de-COase_C_sf"/>
</dbReference>
<evidence type="ECO:0000259" key="3">
    <source>
        <dbReference type="Pfam" id="PF03711"/>
    </source>
</evidence>
<dbReference type="Pfam" id="PF03711">
    <property type="entry name" value="OKR_DC_1_C"/>
    <property type="match status" value="1"/>
</dbReference>
<evidence type="ECO:0000256" key="1">
    <source>
        <dbReference type="ARBA" id="ARBA00001933"/>
    </source>
</evidence>
<dbReference type="EC" id="4.1.1.19" evidence="4"/>
<proteinExistence type="predicted"/>
<evidence type="ECO:0000256" key="2">
    <source>
        <dbReference type="ARBA" id="ARBA00022898"/>
    </source>
</evidence>
<feature type="domain" description="Orn/Lys/Arg decarboxylase C-terminal" evidence="3">
    <location>
        <begin position="15"/>
        <end position="93"/>
    </location>
</feature>